<protein>
    <submittedName>
        <fullName evidence="1">Unannotated protein</fullName>
    </submittedName>
</protein>
<dbReference type="Pfam" id="PF11307">
    <property type="entry name" value="DUF3109"/>
    <property type="match status" value="1"/>
</dbReference>
<dbReference type="EMBL" id="CAEZZP010000189">
    <property type="protein sequence ID" value="CAB4788660.1"/>
    <property type="molecule type" value="Genomic_DNA"/>
</dbReference>
<proteinExistence type="predicted"/>
<dbReference type="InterPro" id="IPR021458">
    <property type="entry name" value="Rv0495c"/>
</dbReference>
<organism evidence="1">
    <name type="scientific">freshwater metagenome</name>
    <dbReference type="NCBI Taxonomy" id="449393"/>
    <lineage>
        <taxon>unclassified sequences</taxon>
        <taxon>metagenomes</taxon>
        <taxon>ecological metagenomes</taxon>
    </lineage>
</organism>
<gene>
    <name evidence="1" type="ORF">UFOPK2880_01875</name>
</gene>
<evidence type="ECO:0000313" key="1">
    <source>
        <dbReference type="EMBL" id="CAB4788660.1"/>
    </source>
</evidence>
<accession>A0A6J6WUS3</accession>
<sequence>MSDEQLFDEVDAGDTIWRFERSFITSNWTCIWGRGCLGIGDTRDSVTGHGCCSLGAELDGVDEAMNLSAMAATLTPEIFQFHAEAQTGGIFRDEQNNATRVVDGACIFHNRNGFSGGAGCALHIGALAYGESPIDWKPSVCWQLPIKVDWVMRDDDVEIATVRGWKKSDWGDHSDKMAWVCTEEPEAYMGEQPVIESLAEELTAIVGEEVFVQLRQRITDIS</sequence>
<dbReference type="AlphaFoldDB" id="A0A6J6WUS3"/>
<reference evidence="1" key="1">
    <citation type="submission" date="2020-05" db="EMBL/GenBank/DDBJ databases">
        <authorList>
            <person name="Chiriac C."/>
            <person name="Salcher M."/>
            <person name="Ghai R."/>
            <person name="Kavagutti S V."/>
        </authorList>
    </citation>
    <scope>NUCLEOTIDE SEQUENCE</scope>
</reference>
<name>A0A6J6WUS3_9ZZZZ</name>